<protein>
    <submittedName>
        <fullName evidence="1">Uncharacterized protein</fullName>
    </submittedName>
</protein>
<feature type="non-terminal residue" evidence="1">
    <location>
        <position position="41"/>
    </location>
</feature>
<dbReference type="EMBL" id="UOFM01000483">
    <property type="protein sequence ID" value="VAW82659.1"/>
    <property type="molecule type" value="Genomic_DNA"/>
</dbReference>
<evidence type="ECO:0000313" key="1">
    <source>
        <dbReference type="EMBL" id="VAW82659.1"/>
    </source>
</evidence>
<sequence>MVQVITKTKQHRRVLLGLVLALAMQPFAQAEVNVDPVVEAK</sequence>
<name>A0A3B0Z8R8_9ZZZZ</name>
<organism evidence="1">
    <name type="scientific">hydrothermal vent metagenome</name>
    <dbReference type="NCBI Taxonomy" id="652676"/>
    <lineage>
        <taxon>unclassified sequences</taxon>
        <taxon>metagenomes</taxon>
        <taxon>ecological metagenomes</taxon>
    </lineage>
</organism>
<proteinExistence type="predicted"/>
<gene>
    <name evidence="1" type="ORF">MNBD_GAMMA14-500</name>
</gene>
<reference evidence="1" key="1">
    <citation type="submission" date="2018-06" db="EMBL/GenBank/DDBJ databases">
        <authorList>
            <person name="Zhirakovskaya E."/>
        </authorList>
    </citation>
    <scope>NUCLEOTIDE SEQUENCE</scope>
</reference>
<dbReference type="AlphaFoldDB" id="A0A3B0Z8R8"/>
<accession>A0A3B0Z8R8</accession>